<reference evidence="1" key="1">
    <citation type="journal article" date="2015" name="Nature">
        <title>Complex archaea that bridge the gap between prokaryotes and eukaryotes.</title>
        <authorList>
            <person name="Spang A."/>
            <person name="Saw J.H."/>
            <person name="Jorgensen S.L."/>
            <person name="Zaremba-Niedzwiedzka K."/>
            <person name="Martijn J."/>
            <person name="Lind A.E."/>
            <person name="van Eijk R."/>
            <person name="Schleper C."/>
            <person name="Guy L."/>
            <person name="Ettema T.J."/>
        </authorList>
    </citation>
    <scope>NUCLEOTIDE SEQUENCE</scope>
</reference>
<dbReference type="AlphaFoldDB" id="A0A0F9N1H9"/>
<comment type="caution">
    <text evidence="1">The sequence shown here is derived from an EMBL/GenBank/DDBJ whole genome shotgun (WGS) entry which is preliminary data.</text>
</comment>
<organism evidence="1">
    <name type="scientific">marine sediment metagenome</name>
    <dbReference type="NCBI Taxonomy" id="412755"/>
    <lineage>
        <taxon>unclassified sequences</taxon>
        <taxon>metagenomes</taxon>
        <taxon>ecological metagenomes</taxon>
    </lineage>
</organism>
<accession>A0A0F9N1H9</accession>
<evidence type="ECO:0000313" key="1">
    <source>
        <dbReference type="EMBL" id="KKN05612.1"/>
    </source>
</evidence>
<name>A0A0F9N1H9_9ZZZZ</name>
<sequence length="118" mass="13388">MTFYTYLEKDIFSKSYHYGKKEITLKQQAPVFRTLSAAISDAIDTKTKIAGCRGEWIRTTDPVDDLVFCELKLADDVAIIEAALASLESLNTVDLTFLVCNYWGLINRPNIVRLCLDF</sequence>
<gene>
    <name evidence="1" type="ORF">LCGC14_1085530</name>
</gene>
<protein>
    <submittedName>
        <fullName evidence="1">Uncharacterized protein</fullName>
    </submittedName>
</protein>
<proteinExistence type="predicted"/>
<dbReference type="EMBL" id="LAZR01004781">
    <property type="protein sequence ID" value="KKN05612.1"/>
    <property type="molecule type" value="Genomic_DNA"/>
</dbReference>